<sequence length="89" mass="10177">MSSSRRWATEWEEHAKALILESKVVWSLRFGRAVNFAASKVICKAKIQNSFLDTEILDFRTGLFDSLLKQNNSTLHVSFSSSSYCLFLL</sequence>
<dbReference type="EMBL" id="JAJFAZ020000004">
    <property type="protein sequence ID" value="KAI5332800.1"/>
    <property type="molecule type" value="Genomic_DNA"/>
</dbReference>
<comment type="caution">
    <text evidence="1">The sequence shown here is derived from an EMBL/GenBank/DDBJ whole genome shotgun (WGS) entry which is preliminary data.</text>
</comment>
<name>A0AAD4Z4S6_PRUDU</name>
<proteinExistence type="predicted"/>
<dbReference type="AlphaFoldDB" id="A0AAD4Z4S6"/>
<accession>A0AAD4Z4S6</accession>
<evidence type="ECO:0000313" key="1">
    <source>
        <dbReference type="EMBL" id="KAI5332800.1"/>
    </source>
</evidence>
<keyword evidence="2" id="KW-1185">Reference proteome</keyword>
<organism evidence="1 2">
    <name type="scientific">Prunus dulcis</name>
    <name type="common">Almond</name>
    <name type="synonym">Amygdalus dulcis</name>
    <dbReference type="NCBI Taxonomy" id="3755"/>
    <lineage>
        <taxon>Eukaryota</taxon>
        <taxon>Viridiplantae</taxon>
        <taxon>Streptophyta</taxon>
        <taxon>Embryophyta</taxon>
        <taxon>Tracheophyta</taxon>
        <taxon>Spermatophyta</taxon>
        <taxon>Magnoliopsida</taxon>
        <taxon>eudicotyledons</taxon>
        <taxon>Gunneridae</taxon>
        <taxon>Pentapetalae</taxon>
        <taxon>rosids</taxon>
        <taxon>fabids</taxon>
        <taxon>Rosales</taxon>
        <taxon>Rosaceae</taxon>
        <taxon>Amygdaloideae</taxon>
        <taxon>Amygdaleae</taxon>
        <taxon>Prunus</taxon>
    </lineage>
</organism>
<protein>
    <submittedName>
        <fullName evidence="1">Uncharacterized protein</fullName>
    </submittedName>
</protein>
<reference evidence="1 2" key="1">
    <citation type="journal article" date="2022" name="G3 (Bethesda)">
        <title>Whole-genome sequence and methylome profiling of the almond [Prunus dulcis (Mill.) D.A. Webb] cultivar 'Nonpareil'.</title>
        <authorList>
            <person name="D'Amico-Willman K.M."/>
            <person name="Ouma W.Z."/>
            <person name="Meulia T."/>
            <person name="Sideli G.M."/>
            <person name="Gradziel T.M."/>
            <person name="Fresnedo-Ramirez J."/>
        </authorList>
    </citation>
    <scope>NUCLEOTIDE SEQUENCE [LARGE SCALE GENOMIC DNA]</scope>
    <source>
        <strain evidence="1">Clone GOH B32 T37-40</strain>
    </source>
</reference>
<gene>
    <name evidence="1" type="ORF">L3X38_022929</name>
</gene>
<evidence type="ECO:0000313" key="2">
    <source>
        <dbReference type="Proteomes" id="UP001054821"/>
    </source>
</evidence>
<dbReference type="Proteomes" id="UP001054821">
    <property type="component" value="Chromosome 4"/>
</dbReference>